<dbReference type="EMBL" id="JAKKPZ010000151">
    <property type="protein sequence ID" value="KAI1700259.1"/>
    <property type="molecule type" value="Genomic_DNA"/>
</dbReference>
<keyword evidence="6" id="KW-0812">Transmembrane</keyword>
<name>A0AAD4MSY9_9BILA</name>
<dbReference type="Pfam" id="PF00201">
    <property type="entry name" value="UDPGT"/>
    <property type="match status" value="1"/>
</dbReference>
<accession>A0AAD4MSY9</accession>
<keyword evidence="8" id="KW-1185">Reference proteome</keyword>
<comment type="caution">
    <text evidence="7">The sequence shown here is derived from an EMBL/GenBank/DDBJ whole genome shotgun (WGS) entry which is preliminary data.</text>
</comment>
<comment type="similarity">
    <text evidence="1">Belongs to the UDP-glycosyltransferase family.</text>
</comment>
<evidence type="ECO:0000256" key="5">
    <source>
        <dbReference type="ARBA" id="ARBA00047475"/>
    </source>
</evidence>
<dbReference type="Proteomes" id="UP001201812">
    <property type="component" value="Unassembled WGS sequence"/>
</dbReference>
<keyword evidence="6" id="KW-0472">Membrane</keyword>
<comment type="catalytic activity">
    <reaction evidence="5">
        <text>glucuronate acceptor + UDP-alpha-D-glucuronate = acceptor beta-D-glucuronoside + UDP + H(+)</text>
        <dbReference type="Rhea" id="RHEA:21032"/>
        <dbReference type="ChEBI" id="CHEBI:15378"/>
        <dbReference type="ChEBI" id="CHEBI:58052"/>
        <dbReference type="ChEBI" id="CHEBI:58223"/>
        <dbReference type="ChEBI" id="CHEBI:132367"/>
        <dbReference type="ChEBI" id="CHEBI:132368"/>
        <dbReference type="EC" id="2.4.1.17"/>
    </reaction>
</comment>
<feature type="transmembrane region" description="Helical" evidence="6">
    <location>
        <begin position="524"/>
        <end position="551"/>
    </location>
</feature>
<gene>
    <name evidence="7" type="ORF">DdX_16827</name>
</gene>
<evidence type="ECO:0000256" key="6">
    <source>
        <dbReference type="SAM" id="Phobius"/>
    </source>
</evidence>
<evidence type="ECO:0000256" key="4">
    <source>
        <dbReference type="ARBA" id="ARBA00022679"/>
    </source>
</evidence>
<dbReference type="InterPro" id="IPR050271">
    <property type="entry name" value="UDP-glycosyltransferase"/>
</dbReference>
<reference evidence="7" key="1">
    <citation type="submission" date="2022-01" db="EMBL/GenBank/DDBJ databases">
        <title>Genome Sequence Resource for Two Populations of Ditylenchus destructor, the Migratory Endoparasitic Phytonematode.</title>
        <authorList>
            <person name="Zhang H."/>
            <person name="Lin R."/>
            <person name="Xie B."/>
        </authorList>
    </citation>
    <scope>NUCLEOTIDE SEQUENCE</scope>
    <source>
        <strain evidence="7">BazhouSP</strain>
    </source>
</reference>
<keyword evidence="3" id="KW-0328">Glycosyltransferase</keyword>
<evidence type="ECO:0000256" key="2">
    <source>
        <dbReference type="ARBA" id="ARBA00012544"/>
    </source>
</evidence>
<evidence type="ECO:0000313" key="8">
    <source>
        <dbReference type="Proteomes" id="UP001201812"/>
    </source>
</evidence>
<evidence type="ECO:0000313" key="7">
    <source>
        <dbReference type="EMBL" id="KAI1700259.1"/>
    </source>
</evidence>
<protein>
    <recommendedName>
        <fullName evidence="2">glucuronosyltransferase</fullName>
        <ecNumber evidence="2">2.4.1.17</ecNumber>
    </recommendedName>
</protein>
<dbReference type="FunFam" id="3.40.50.2000:FF:000021">
    <property type="entry name" value="UDP-glucuronosyltransferase"/>
    <property type="match status" value="1"/>
</dbReference>
<sequence>MSYLDQIGFYRFIDLVASSEAMDTSSSIPKTITSIILRQMSTYYFSCIFLLLFLLTQCAVSLKILMYQTAFSPSHVGFSGGLADILIQAGHTVDKLIIEYNPTVLTNGSTKLRNVYRIGMTGHNPFMDLKHITNPFENAPFLRRDDSFEHAKMSLCEALISNKELIKGLKSEKYHLYITAAYDGCTFGLYHLLKVPSMVGFTATPLMDGVFELLGIPVPPSFVSSTLRARPGDRDQLSFHRRVENFLEATDDAIFPKHHGPEQDLFEKYYPGFPPLRSIGATMSFLFLNTDEILDIPKPISPKVKFVGGIAMKKPKELSQEFEKILSIASKGVILFSFGSLVKTTQIPFPAKVELLNAFREFPDYTILWKYDDIEADSNLLRNYSNVFTSSWLPQKELLHDPRIKVFITHMGLNSYLELSHAGVPAIGIPILGDQFYNTGCAEKNGVAVQLDKTRLTTCSVVAALRQVLDNPSYTQRAKEISRLLAKKPDKITPEKFVQYIEFAAEFPRIGTDVYQLASARMNLLVYLSLDVVFFLLGCATLVIGLVIVVFKIAKSLLRKKFVAKVGHKKVQ</sequence>
<dbReference type="AlphaFoldDB" id="A0AAD4MSY9"/>
<proteinExistence type="inferred from homology"/>
<dbReference type="InterPro" id="IPR002213">
    <property type="entry name" value="UDP_glucos_trans"/>
</dbReference>
<dbReference type="EC" id="2.4.1.17" evidence="2"/>
<dbReference type="PANTHER" id="PTHR48043:SF154">
    <property type="entry name" value="GLUCURONOSYLTRANSFERASE"/>
    <property type="match status" value="1"/>
</dbReference>
<dbReference type="Gene3D" id="3.40.50.2000">
    <property type="entry name" value="Glycogen Phosphorylase B"/>
    <property type="match status" value="1"/>
</dbReference>
<dbReference type="CDD" id="cd03784">
    <property type="entry name" value="GT1_Gtf-like"/>
    <property type="match status" value="1"/>
</dbReference>
<dbReference type="PANTHER" id="PTHR48043">
    <property type="entry name" value="EG:EG0003.4 PROTEIN-RELATED"/>
    <property type="match status" value="1"/>
</dbReference>
<organism evidence="7 8">
    <name type="scientific">Ditylenchus destructor</name>
    <dbReference type="NCBI Taxonomy" id="166010"/>
    <lineage>
        <taxon>Eukaryota</taxon>
        <taxon>Metazoa</taxon>
        <taxon>Ecdysozoa</taxon>
        <taxon>Nematoda</taxon>
        <taxon>Chromadorea</taxon>
        <taxon>Rhabditida</taxon>
        <taxon>Tylenchina</taxon>
        <taxon>Tylenchomorpha</taxon>
        <taxon>Sphaerularioidea</taxon>
        <taxon>Anguinidae</taxon>
        <taxon>Anguininae</taxon>
        <taxon>Ditylenchus</taxon>
    </lineage>
</organism>
<evidence type="ECO:0000256" key="1">
    <source>
        <dbReference type="ARBA" id="ARBA00009995"/>
    </source>
</evidence>
<feature type="transmembrane region" description="Helical" evidence="6">
    <location>
        <begin position="43"/>
        <end position="66"/>
    </location>
</feature>
<dbReference type="GO" id="GO:0015020">
    <property type="term" value="F:glucuronosyltransferase activity"/>
    <property type="evidence" value="ECO:0007669"/>
    <property type="project" value="UniProtKB-EC"/>
</dbReference>
<keyword evidence="6" id="KW-1133">Transmembrane helix</keyword>
<dbReference type="SUPFAM" id="SSF53756">
    <property type="entry name" value="UDP-Glycosyltransferase/glycogen phosphorylase"/>
    <property type="match status" value="1"/>
</dbReference>
<keyword evidence="4 7" id="KW-0808">Transferase</keyword>
<evidence type="ECO:0000256" key="3">
    <source>
        <dbReference type="ARBA" id="ARBA00022676"/>
    </source>
</evidence>